<dbReference type="Pfam" id="PF07189">
    <property type="entry name" value="SF3b10"/>
    <property type="match status" value="1"/>
</dbReference>
<dbReference type="Proteomes" id="UP000691718">
    <property type="component" value="Unassembled WGS sequence"/>
</dbReference>
<dbReference type="InterPro" id="IPR009846">
    <property type="entry name" value="SF3b5/RDS3-10"/>
</dbReference>
<dbReference type="OrthoDB" id="274726at2759"/>
<evidence type="ECO:0000313" key="1">
    <source>
        <dbReference type="EMBL" id="CAG5055131.1"/>
    </source>
</evidence>
<evidence type="ECO:0000313" key="2">
    <source>
        <dbReference type="Proteomes" id="UP000691718"/>
    </source>
</evidence>
<gene>
    <name evidence="1" type="ORF">PAPOLLO_LOCUS26179</name>
</gene>
<organism evidence="1 2">
    <name type="scientific">Parnassius apollo</name>
    <name type="common">Apollo butterfly</name>
    <name type="synonym">Papilio apollo</name>
    <dbReference type="NCBI Taxonomy" id="110799"/>
    <lineage>
        <taxon>Eukaryota</taxon>
        <taxon>Metazoa</taxon>
        <taxon>Ecdysozoa</taxon>
        <taxon>Arthropoda</taxon>
        <taxon>Hexapoda</taxon>
        <taxon>Insecta</taxon>
        <taxon>Pterygota</taxon>
        <taxon>Neoptera</taxon>
        <taxon>Endopterygota</taxon>
        <taxon>Lepidoptera</taxon>
        <taxon>Glossata</taxon>
        <taxon>Ditrysia</taxon>
        <taxon>Papilionoidea</taxon>
        <taxon>Papilionidae</taxon>
        <taxon>Parnassiinae</taxon>
        <taxon>Parnassini</taxon>
        <taxon>Parnassius</taxon>
        <taxon>Parnassius</taxon>
    </lineage>
</organism>
<accession>A0A8S3Y5Z1</accession>
<proteinExistence type="predicted"/>
<keyword evidence="2" id="KW-1185">Reference proteome</keyword>
<dbReference type="AlphaFoldDB" id="A0A8S3Y5Z1"/>
<reference evidence="1" key="1">
    <citation type="submission" date="2021-04" db="EMBL/GenBank/DDBJ databases">
        <authorList>
            <person name="Tunstrom K."/>
        </authorList>
    </citation>
    <scope>NUCLEOTIDE SEQUENCE</scope>
</reference>
<sequence>MLTSRLYISKTFVFLNIHVPAKWANGIIFTASWSIFRVNILELDMLIQLKNESKARVKFNLMERMLQPCGPPPEKPED</sequence>
<comment type="caution">
    <text evidence="1">The sequence shown here is derived from an EMBL/GenBank/DDBJ whole genome shotgun (WGS) entry which is preliminary data.</text>
</comment>
<dbReference type="EMBL" id="CAJQZP010001576">
    <property type="protein sequence ID" value="CAG5055131.1"/>
    <property type="molecule type" value="Genomic_DNA"/>
</dbReference>
<name>A0A8S3Y5Z1_PARAO</name>
<protein>
    <submittedName>
        <fullName evidence="1">(apollo) hypothetical protein</fullName>
    </submittedName>
</protein>